<comment type="pathway">
    <text evidence="1">Protein modification; protein ubiquitination.</text>
</comment>
<evidence type="ECO:0008006" key="5">
    <source>
        <dbReference type="Google" id="ProtNLM"/>
    </source>
</evidence>
<keyword evidence="4" id="KW-1185">Reference proteome</keyword>
<dbReference type="InterPro" id="IPR036047">
    <property type="entry name" value="F-box-like_dom_sf"/>
</dbReference>
<dbReference type="AlphaFoldDB" id="A0A9P7Z1G4"/>
<reference evidence="3" key="1">
    <citation type="journal article" date="2021" name="IMA Fungus">
        <title>Genomic characterization of three marine fungi, including Emericellopsis atlantica sp. nov. with signatures of a generalist lifestyle and marine biomass degradation.</title>
        <authorList>
            <person name="Hagestad O.C."/>
            <person name="Hou L."/>
            <person name="Andersen J.H."/>
            <person name="Hansen E.H."/>
            <person name="Altermark B."/>
            <person name="Li C."/>
            <person name="Kuhnert E."/>
            <person name="Cox R.J."/>
            <person name="Crous P.W."/>
            <person name="Spatafora J.W."/>
            <person name="Lail K."/>
            <person name="Amirebrahimi M."/>
            <person name="Lipzen A."/>
            <person name="Pangilinan J."/>
            <person name="Andreopoulos W."/>
            <person name="Hayes R.D."/>
            <person name="Ng V."/>
            <person name="Grigoriev I.V."/>
            <person name="Jackson S.A."/>
            <person name="Sutton T.D.S."/>
            <person name="Dobson A.D.W."/>
            <person name="Rama T."/>
        </authorList>
    </citation>
    <scope>NUCLEOTIDE SEQUENCE</scope>
    <source>
        <strain evidence="3">TRa3180A</strain>
    </source>
</reference>
<evidence type="ECO:0000313" key="3">
    <source>
        <dbReference type="EMBL" id="KAG9243640.1"/>
    </source>
</evidence>
<sequence>MLTRHTDPLDLVTLSLTCKHLLPFCQNDLCWQSHVQYNVPELQVSSPYPCKTFKELYVSHDPHWFLPKYKIWFSDFWLTGKIMIVRYNLRQGHIEGYRLVAERAAPTFETWEADEEVLIHSFEPKVRLHLDQPILKLDGAAQRQSNHPAGKETQTSRFNKEVMMPTSDNRPGIRSTFLLTRPVEEHSSMSMWPPKIIPSRHRVVNLSQEGFIDDAHRPHQRSEISDLAFRIRRWMQVGDGIHLGEEVHTYATLDPKLYTPTEEKPWRGIWVGDYSGHGCEFLLMHQPDDKLPFDDSELVQGKDETAAEFLTRKKESRIYRGSMSAIKLTGDPNIQRGEDTFRVEDLSRTIRVAYENIFKGARIVESEGHVAGRMFRDDQYIESQIILLSHDRIAQHWVAFGHISYYERVDINSFVSAREMN</sequence>
<gene>
    <name evidence="3" type="ORF">BJ878DRAFT_535085</name>
</gene>
<dbReference type="PANTHER" id="PTHR10706">
    <property type="entry name" value="F-BOX FAMILY PROTEIN"/>
    <property type="match status" value="1"/>
</dbReference>
<dbReference type="InterPro" id="IPR045048">
    <property type="entry name" value="FBXO31/39"/>
</dbReference>
<accession>A0A9P7Z1G4</accession>
<dbReference type="Proteomes" id="UP000887226">
    <property type="component" value="Unassembled WGS sequence"/>
</dbReference>
<name>A0A9P7Z1G4_9HELO</name>
<dbReference type="Pfam" id="PF12014">
    <property type="entry name" value="Cyclin_D1_bind"/>
    <property type="match status" value="1"/>
</dbReference>
<dbReference type="OrthoDB" id="722566at2759"/>
<evidence type="ECO:0000256" key="2">
    <source>
        <dbReference type="ARBA" id="ARBA00022786"/>
    </source>
</evidence>
<organism evidence="3 4">
    <name type="scientific">Calycina marina</name>
    <dbReference type="NCBI Taxonomy" id="1763456"/>
    <lineage>
        <taxon>Eukaryota</taxon>
        <taxon>Fungi</taxon>
        <taxon>Dikarya</taxon>
        <taxon>Ascomycota</taxon>
        <taxon>Pezizomycotina</taxon>
        <taxon>Leotiomycetes</taxon>
        <taxon>Helotiales</taxon>
        <taxon>Pezizellaceae</taxon>
        <taxon>Calycina</taxon>
    </lineage>
</organism>
<keyword evidence="2" id="KW-0833">Ubl conjugation pathway</keyword>
<comment type="caution">
    <text evidence="3">The sequence shown here is derived from an EMBL/GenBank/DDBJ whole genome shotgun (WGS) entry which is preliminary data.</text>
</comment>
<protein>
    <recommendedName>
        <fullName evidence="5">F-box domain-containing protein</fullName>
    </recommendedName>
</protein>
<proteinExistence type="predicted"/>
<evidence type="ECO:0000313" key="4">
    <source>
        <dbReference type="Proteomes" id="UP000887226"/>
    </source>
</evidence>
<dbReference type="PANTHER" id="PTHR10706:SF130">
    <property type="entry name" value="F-BOX ONLY PROTEIN 31"/>
    <property type="match status" value="1"/>
</dbReference>
<dbReference type="EMBL" id="MU253962">
    <property type="protein sequence ID" value="KAG9243640.1"/>
    <property type="molecule type" value="Genomic_DNA"/>
</dbReference>
<dbReference type="SUPFAM" id="SSF81383">
    <property type="entry name" value="F-box domain"/>
    <property type="match status" value="1"/>
</dbReference>
<evidence type="ECO:0000256" key="1">
    <source>
        <dbReference type="ARBA" id="ARBA00004906"/>
    </source>
</evidence>